<name>A0A1A9WA54_9MUSC</name>
<dbReference type="Proteomes" id="UP000091820">
    <property type="component" value="Unassembled WGS sequence"/>
</dbReference>
<accession>A0A1A9WA54</accession>
<feature type="compositionally biased region" description="Polar residues" evidence="1">
    <location>
        <begin position="1267"/>
        <end position="1289"/>
    </location>
</feature>
<reference evidence="3" key="2">
    <citation type="submission" date="2020-05" db="UniProtKB">
        <authorList>
            <consortium name="EnsemblMetazoa"/>
        </authorList>
    </citation>
    <scope>IDENTIFICATION</scope>
    <source>
        <strain evidence="3">IAEA</strain>
    </source>
</reference>
<feature type="region of interest" description="Disordered" evidence="1">
    <location>
        <begin position="1591"/>
        <end position="1625"/>
    </location>
</feature>
<feature type="region of interest" description="Disordered" evidence="1">
    <location>
        <begin position="1508"/>
        <end position="1532"/>
    </location>
</feature>
<feature type="compositionally biased region" description="Basic and acidic residues" evidence="1">
    <location>
        <begin position="1509"/>
        <end position="1532"/>
    </location>
</feature>
<evidence type="ECO:0000313" key="4">
    <source>
        <dbReference type="Proteomes" id="UP000091820"/>
    </source>
</evidence>
<evidence type="ECO:0000313" key="3">
    <source>
        <dbReference type="EnsemblMetazoa" id="GBRI011938-PA"/>
    </source>
</evidence>
<keyword evidence="4" id="KW-1185">Reference proteome</keyword>
<feature type="signal peptide" evidence="2">
    <location>
        <begin position="1"/>
        <end position="25"/>
    </location>
</feature>
<dbReference type="STRING" id="37001.A0A1A9WA54"/>
<dbReference type="EnsemblMetazoa" id="GBRI011938-RA">
    <property type="protein sequence ID" value="GBRI011938-PA"/>
    <property type="gene ID" value="GBRI011938"/>
</dbReference>
<evidence type="ECO:0000256" key="1">
    <source>
        <dbReference type="SAM" id="MobiDB-lite"/>
    </source>
</evidence>
<reference evidence="4" key="1">
    <citation type="submission" date="2014-03" db="EMBL/GenBank/DDBJ databases">
        <authorList>
            <person name="Aksoy S."/>
            <person name="Warren W."/>
            <person name="Wilson R.K."/>
        </authorList>
    </citation>
    <scope>NUCLEOTIDE SEQUENCE [LARGE SCALE GENOMIC DNA]</scope>
    <source>
        <strain evidence="4">IAEA</strain>
    </source>
</reference>
<keyword evidence="2" id="KW-0732">Signal</keyword>
<proteinExistence type="predicted"/>
<sequence>MLTFSLVRWCVLIAIILEYYAAIQGAPTTTHHLTIGVQGNTPTLMVTSSEIGIKKNIKRNYERKATKAIKEEATKFPEIFTDRTKYNKTKGNKKLLKYNKEPGIMDTTISKDTQQLYKAGKKGGVFTNIIKWNGGSVTPSQSMESKIFHSIKNSTGIKKTTLMPLFAIKSFADNITITPATFTNEHQLQQLLSATQLTEKSTISNKTKNRKKMPQMEKEAILLLTSSTIPSTSISLINATSTLPLQRQRIKLHREESTQMVNMETLTKTATMKTPSTDIRKSQTQTVTNEDQIEDIETTTIQAYDTSLSTHSRTDYNTIVTRIPSMAVLNKNITYADSLKQKELKEIELQQESIKEITLLDENRASNTTQSPELTVNEVQYTAISKSGLTPVVNTKSAERQMNASLIEMNTTLRTEFSTATTTETVIKLIDLEKHDFRAIENLNRSAHEYHYSDGHDGVKVTRKKQLIDKHFLETLDIDDAVEKPNTHFTLTNISKLVQNDNEPLKTDVIITTSTPGNLVKKYNYLGPIIMAGKTSHGSHKNETNRKILYKAPIESRQMNEHIVGIKSTVNLHPTSAGLPLTISFANVTPVKHENLFPTVLSTTVFQVPELVTVTTTPSETANVVLTSKTKSADLEKKTESKISDIQIEIYDSTIDSIVASTNFKDFEAAPLLNSTLTRGTTKLPSSSTQQERFTQYVIDRSETSTPQSINLTAVRVISGRPEPAAIEIHINVSESFGGNDSEDLDFSFIHNDYGVNENEKTENYYEGKGNNDINIRLPINLATGQTESPDITRNKGSNDEILVVEIIDTDNETHSKSKLKSLGSNDELFMPKMGENFATPPPPPPPPPYQPNFDRDSDTIFYISNTEVKVGESLPTGKTSYEQQQERKTKLENQFFPVNYMASTHPNIHNGEEETFQPHHLYEEDIILSPRHNQADSLKIYRNQNEAAPPLDVTYVGESIIEVEQSPDTTVTTTVAPERIVTQRPDIIIQPAILPEISIGVPVIGELPPQIELKEIDFMPNEAQQHRSGVYENENSNNINYVDENAMNTNGNDEERLVESSIQYGGDLIDESADGGFDGVEGSYPFGNPAAMRNNKPNHAADYAHFSVNYGVNNMRKDELMADVGGYEQNETLKELLSKTGVNNTSFNVTYSAATERLSNATAFSSLNIDSNDLPDKDAEMVNLVSLVIGFFIIILPLVVSVSMFCALRYLYNKYQSNSADNAVIPESKDSSRKHIYDDGVERDESSTVRSHTPPAIERKDILIKSQLSSNDNSENKSQMKASTQLENSKRVLSTNSCKTIDGLLSLSVPSLINSVQGNKCGPNGSITKMTLENNLLIVETEERNDISRVARETKMDYNKDGVFVVEVARGIDSKCIPESPITESSERMLAAFDGKQNGDIGYKVMKDKITHNNERVQIHSPPPDNEEPSRNLHQIEEVDEPVHSPQQECVDNELTQVNTGLSQSDLSSTSSNDSNKAYNYGNQALYVIENNEYALVSPVQNATNKENLNHNLKDDDHNSENGHNQDENLDKTKEINMELTKSNILKRHLVSSSEVIKQEGKEEEGVTKQTVNENTKAIENLDHKQISEHENISINSEIVTEKDEEQDESDERRNNQLKIKNEEPNETFVKKECTQKLPQPIDEERNLINNDETHRQIKKDVSKITSNCLGHSSLVNNSIEKCDTPLNANDSLPDLIPDNSLIKTNGVKEIEIVDENGYDSLISLPEPPNNDDDALENDASSLETIQLESLPPPPSPLPLTNESEIDMRSINITELVPTVEMHTNGLKELHKVGDENSMNNVYSVIPPPQPPASATLDLTSNGKLVNTPLTPPASPPLHYSNGLANGGLCAHIPITVDVNGS</sequence>
<feature type="compositionally biased region" description="Basic and acidic residues" evidence="1">
    <location>
        <begin position="1228"/>
        <end position="1248"/>
    </location>
</feature>
<feature type="chain" id="PRO_5008400154" evidence="2">
    <location>
        <begin position="26"/>
        <end position="1863"/>
    </location>
</feature>
<feature type="compositionally biased region" description="Basic and acidic residues" evidence="1">
    <location>
        <begin position="1612"/>
        <end position="1625"/>
    </location>
</feature>
<dbReference type="VEuPathDB" id="VectorBase:GBRI011938"/>
<evidence type="ECO:0000256" key="2">
    <source>
        <dbReference type="SAM" id="SignalP"/>
    </source>
</evidence>
<organism evidence="3 4">
    <name type="scientific">Glossina brevipalpis</name>
    <dbReference type="NCBI Taxonomy" id="37001"/>
    <lineage>
        <taxon>Eukaryota</taxon>
        <taxon>Metazoa</taxon>
        <taxon>Ecdysozoa</taxon>
        <taxon>Arthropoda</taxon>
        <taxon>Hexapoda</taxon>
        <taxon>Insecta</taxon>
        <taxon>Pterygota</taxon>
        <taxon>Neoptera</taxon>
        <taxon>Endopterygota</taxon>
        <taxon>Diptera</taxon>
        <taxon>Brachycera</taxon>
        <taxon>Muscomorpha</taxon>
        <taxon>Hippoboscoidea</taxon>
        <taxon>Glossinidae</taxon>
        <taxon>Glossina</taxon>
    </lineage>
</organism>
<feature type="region of interest" description="Disordered" evidence="1">
    <location>
        <begin position="1226"/>
        <end position="1289"/>
    </location>
</feature>
<protein>
    <submittedName>
        <fullName evidence="3">Uncharacterized protein</fullName>
    </submittedName>
</protein>